<sequence length="113" mass="13037">MDYIWALALNPMRGQVEERVPIARANTKEALQRFLEQEKVEEYDDVGDNSCHPGQPHTYTKVFRKGGPLEWFNWPIIAEPIGNHFQKVPSEAFYISHAKTEWGQRIGILPDVS</sequence>
<organism evidence="1">
    <name type="scientific">marine sediment metagenome</name>
    <dbReference type="NCBI Taxonomy" id="412755"/>
    <lineage>
        <taxon>unclassified sequences</taxon>
        <taxon>metagenomes</taxon>
        <taxon>ecological metagenomes</taxon>
    </lineage>
</organism>
<comment type="caution">
    <text evidence="1">The sequence shown here is derived from an EMBL/GenBank/DDBJ whole genome shotgun (WGS) entry which is preliminary data.</text>
</comment>
<accession>A0A0F9IVW9</accession>
<dbReference type="EMBL" id="LAZR01019785">
    <property type="protein sequence ID" value="KKL91237.1"/>
    <property type="molecule type" value="Genomic_DNA"/>
</dbReference>
<gene>
    <name evidence="1" type="ORF">LCGC14_1896700</name>
</gene>
<evidence type="ECO:0000313" key="1">
    <source>
        <dbReference type="EMBL" id="KKL91237.1"/>
    </source>
</evidence>
<proteinExistence type="predicted"/>
<name>A0A0F9IVW9_9ZZZZ</name>
<reference evidence="1" key="1">
    <citation type="journal article" date="2015" name="Nature">
        <title>Complex archaea that bridge the gap between prokaryotes and eukaryotes.</title>
        <authorList>
            <person name="Spang A."/>
            <person name="Saw J.H."/>
            <person name="Jorgensen S.L."/>
            <person name="Zaremba-Niedzwiedzka K."/>
            <person name="Martijn J."/>
            <person name="Lind A.E."/>
            <person name="van Eijk R."/>
            <person name="Schleper C."/>
            <person name="Guy L."/>
            <person name="Ettema T.J."/>
        </authorList>
    </citation>
    <scope>NUCLEOTIDE SEQUENCE</scope>
</reference>
<dbReference type="AlphaFoldDB" id="A0A0F9IVW9"/>
<protein>
    <submittedName>
        <fullName evidence="1">Uncharacterized protein</fullName>
    </submittedName>
</protein>